<evidence type="ECO:0000313" key="1">
    <source>
        <dbReference type="EMBL" id="PCK17683.1"/>
    </source>
</evidence>
<proteinExistence type="predicted"/>
<evidence type="ECO:0000313" key="2">
    <source>
        <dbReference type="Proteomes" id="UP000228754"/>
    </source>
</evidence>
<protein>
    <submittedName>
        <fullName evidence="1">Uncharacterized protein</fullName>
    </submittedName>
</protein>
<gene>
    <name evidence="1" type="ORF">CEY02_19815</name>
</gene>
<dbReference type="AlphaFoldDB" id="A0A2A5IKC7"/>
<sequence>MSVNNVTGTILLDVSKSVDSNKEELAILESYYSISEERVQLDELMLVHKNGKKLGTVKVHNISISWNNFNGGLKNESF</sequence>
<accession>A0A2A5IKC7</accession>
<organism evidence="1 2">
    <name type="scientific">Bacillus pumilus</name>
    <name type="common">Bacillus mesentericus</name>
    <dbReference type="NCBI Taxonomy" id="1408"/>
    <lineage>
        <taxon>Bacteria</taxon>
        <taxon>Bacillati</taxon>
        <taxon>Bacillota</taxon>
        <taxon>Bacilli</taxon>
        <taxon>Bacillales</taxon>
        <taxon>Bacillaceae</taxon>
        <taxon>Bacillus</taxon>
    </lineage>
</organism>
<dbReference type="EMBL" id="NKHG01000135">
    <property type="protein sequence ID" value="PCK17683.1"/>
    <property type="molecule type" value="Genomic_DNA"/>
</dbReference>
<comment type="caution">
    <text evidence="1">The sequence shown here is derived from an EMBL/GenBank/DDBJ whole genome shotgun (WGS) entry which is preliminary data.</text>
</comment>
<reference evidence="1 2" key="1">
    <citation type="submission" date="2017-06" db="EMBL/GenBank/DDBJ databases">
        <title>Draft Genome Sequence of Bacillus sp Strain 36R Isolated from saline sediment at Atanasia, Sonora, Mexico.</title>
        <authorList>
            <person name="Sanchez Diaz R."/>
            <person name="Quiroz Macias M.E."/>
            <person name="Ibarra Gamez J.C."/>
            <person name="Enciso Ibarra J."/>
            <person name="Gomez Gil B."/>
            <person name="Galaviz Silva L."/>
        </authorList>
    </citation>
    <scope>NUCLEOTIDE SEQUENCE [LARGE SCALE GENOMIC DNA]</scope>
    <source>
        <strain evidence="1 2">36R_ATNSAL</strain>
    </source>
</reference>
<dbReference type="OrthoDB" id="2915604at2"/>
<name>A0A2A5IKC7_BACPU</name>
<dbReference type="Proteomes" id="UP000228754">
    <property type="component" value="Unassembled WGS sequence"/>
</dbReference>